<feature type="transmembrane region" description="Helical" evidence="1">
    <location>
        <begin position="156"/>
        <end position="177"/>
    </location>
</feature>
<reference evidence="3" key="1">
    <citation type="submission" date="2018-06" db="EMBL/GenBank/DDBJ databases">
        <authorList>
            <person name="Zhirakovskaya E."/>
        </authorList>
    </citation>
    <scope>NUCLEOTIDE SEQUENCE</scope>
</reference>
<evidence type="ECO:0000259" key="2">
    <source>
        <dbReference type="Pfam" id="PF13548"/>
    </source>
</evidence>
<dbReference type="AlphaFoldDB" id="A0A3B0ZBY3"/>
<dbReference type="InterPro" id="IPR025196">
    <property type="entry name" value="DUF4126"/>
</dbReference>
<accession>A0A3B0ZBY3</accession>
<feature type="transmembrane region" description="Helical" evidence="1">
    <location>
        <begin position="12"/>
        <end position="31"/>
    </location>
</feature>
<feature type="domain" description="DUF4126" evidence="2">
    <location>
        <begin position="7"/>
        <end position="178"/>
    </location>
</feature>
<protein>
    <submittedName>
        <fullName evidence="3">Transmembrane protein</fullName>
    </submittedName>
</protein>
<proteinExistence type="predicted"/>
<evidence type="ECO:0000313" key="3">
    <source>
        <dbReference type="EMBL" id="VAW86490.1"/>
    </source>
</evidence>
<dbReference type="EMBL" id="UOFQ01000043">
    <property type="protein sequence ID" value="VAW86490.1"/>
    <property type="molecule type" value="Genomic_DNA"/>
</dbReference>
<evidence type="ECO:0000256" key="1">
    <source>
        <dbReference type="SAM" id="Phobius"/>
    </source>
</evidence>
<keyword evidence="1 3" id="KW-0812">Transmembrane</keyword>
<keyword evidence="1" id="KW-0472">Membrane</keyword>
<gene>
    <name evidence="3" type="ORF">MNBD_GAMMA17-1218</name>
</gene>
<name>A0A3B0ZBY3_9ZZZZ</name>
<keyword evidence="1" id="KW-1133">Transmembrane helix</keyword>
<sequence>MEIVEIIALSMGLAWASGINLYAAIFVLGWLGGNGSLELPAELQVCSEPAVMAAAGFMYFVEFFADKVPGVDTGWDTIHTFIRIPAGAILAAGAVGELGQSAEVVALLLGGTLSAASHATKAGGRILINTSPEPVTNWTASIAEDIAVVASVWSALIYPELFLVALCIVLLIMAWLLPRIWQGVKFLATRLRQLFMKKPPESYIQRYMIKKESENNNSN</sequence>
<organism evidence="3">
    <name type="scientific">hydrothermal vent metagenome</name>
    <dbReference type="NCBI Taxonomy" id="652676"/>
    <lineage>
        <taxon>unclassified sequences</taxon>
        <taxon>metagenomes</taxon>
        <taxon>ecological metagenomes</taxon>
    </lineage>
</organism>
<dbReference type="Pfam" id="PF13548">
    <property type="entry name" value="DUF4126"/>
    <property type="match status" value="1"/>
</dbReference>